<reference evidence="1" key="1">
    <citation type="submission" date="2021-02" db="EMBL/GenBank/DDBJ databases">
        <authorList>
            <person name="Steward A R."/>
        </authorList>
    </citation>
    <scope>NUCLEOTIDE SEQUENCE</scope>
</reference>
<name>A0A821PRR8_9NEOP</name>
<evidence type="ECO:0000313" key="2">
    <source>
        <dbReference type="Proteomes" id="UP000663880"/>
    </source>
</evidence>
<comment type="caution">
    <text evidence="1">The sequence shown here is derived from an EMBL/GenBank/DDBJ whole genome shotgun (WGS) entry which is preliminary data.</text>
</comment>
<accession>A0A821PRR8</accession>
<sequence length="105" mass="12270">MTPSEQEKYENCRIEVAYDKPSPFIAPLFITMKIERGVVDGEMIVTSPLQLAIWVRYKTCALCTYALDESIKCNHNIQPCVLTVRTMHIYMNWLNAQIRYDFECD</sequence>
<proteinExistence type="predicted"/>
<evidence type="ECO:0000313" key="1">
    <source>
        <dbReference type="EMBL" id="CAF4811240.1"/>
    </source>
</evidence>
<dbReference type="Proteomes" id="UP000663880">
    <property type="component" value="Unassembled WGS sequence"/>
</dbReference>
<keyword evidence="2" id="KW-1185">Reference proteome</keyword>
<organism evidence="1 2">
    <name type="scientific">Pieris macdunnoughi</name>
    <dbReference type="NCBI Taxonomy" id="345717"/>
    <lineage>
        <taxon>Eukaryota</taxon>
        <taxon>Metazoa</taxon>
        <taxon>Ecdysozoa</taxon>
        <taxon>Arthropoda</taxon>
        <taxon>Hexapoda</taxon>
        <taxon>Insecta</taxon>
        <taxon>Pterygota</taxon>
        <taxon>Neoptera</taxon>
        <taxon>Endopterygota</taxon>
        <taxon>Lepidoptera</taxon>
        <taxon>Glossata</taxon>
        <taxon>Ditrysia</taxon>
        <taxon>Papilionoidea</taxon>
        <taxon>Pieridae</taxon>
        <taxon>Pierinae</taxon>
        <taxon>Pieris</taxon>
    </lineage>
</organism>
<dbReference type="EMBL" id="CAJOBZ010000007">
    <property type="protein sequence ID" value="CAF4811240.1"/>
    <property type="molecule type" value="Genomic_DNA"/>
</dbReference>
<dbReference type="AlphaFoldDB" id="A0A821PRR8"/>
<protein>
    <submittedName>
        <fullName evidence="1">Uncharacterized protein</fullName>
    </submittedName>
</protein>
<gene>
    <name evidence="1" type="ORF">PMACD_LOCUS4057</name>
</gene>